<feature type="compositionally biased region" description="Basic residues" evidence="6">
    <location>
        <begin position="444"/>
        <end position="457"/>
    </location>
</feature>
<feature type="coiled-coil region" evidence="5">
    <location>
        <begin position="676"/>
        <end position="759"/>
    </location>
</feature>
<evidence type="ECO:0000313" key="7">
    <source>
        <dbReference type="Proteomes" id="UP000695022"/>
    </source>
</evidence>
<evidence type="ECO:0000256" key="2">
    <source>
        <dbReference type="ARBA" id="ARBA00022490"/>
    </source>
</evidence>
<reference evidence="8" key="1">
    <citation type="submission" date="2025-08" db="UniProtKB">
        <authorList>
            <consortium name="RefSeq"/>
        </authorList>
    </citation>
    <scope>IDENTIFICATION</scope>
</reference>
<feature type="compositionally biased region" description="Basic and acidic residues" evidence="6">
    <location>
        <begin position="458"/>
        <end position="472"/>
    </location>
</feature>
<evidence type="ECO:0000256" key="4">
    <source>
        <dbReference type="ARBA" id="ARBA00023054"/>
    </source>
</evidence>
<dbReference type="RefSeq" id="XP_014678619.1">
    <property type="nucleotide sequence ID" value="XM_014823133.1"/>
</dbReference>
<feature type="compositionally biased region" description="Polar residues" evidence="6">
    <location>
        <begin position="580"/>
        <end position="589"/>
    </location>
</feature>
<proteinExistence type="predicted"/>
<dbReference type="Proteomes" id="UP000695022">
    <property type="component" value="Unplaced"/>
</dbReference>
<evidence type="ECO:0000256" key="3">
    <source>
        <dbReference type="ARBA" id="ARBA00022553"/>
    </source>
</evidence>
<dbReference type="PANTHER" id="PTHR18902:SF31">
    <property type="entry name" value="PERICENTRIN_AKAP-450 CENTROSOMAL TARGETING DOMAIN-CONTAINING PROTEIN"/>
    <property type="match status" value="1"/>
</dbReference>
<feature type="coiled-coil region" evidence="5">
    <location>
        <begin position="1290"/>
        <end position="1352"/>
    </location>
</feature>
<keyword evidence="2" id="KW-0963">Cytoplasm</keyword>
<organism evidence="7 8">
    <name type="scientific">Priapulus caudatus</name>
    <name type="common">Priapulid worm</name>
    <dbReference type="NCBI Taxonomy" id="37621"/>
    <lineage>
        <taxon>Eukaryota</taxon>
        <taxon>Metazoa</taxon>
        <taxon>Ecdysozoa</taxon>
        <taxon>Scalidophora</taxon>
        <taxon>Priapulida</taxon>
        <taxon>Priapulimorpha</taxon>
        <taxon>Priapulimorphida</taxon>
        <taxon>Priapulidae</taxon>
        <taxon>Priapulus</taxon>
    </lineage>
</organism>
<feature type="region of interest" description="Disordered" evidence="6">
    <location>
        <begin position="402"/>
        <end position="421"/>
    </location>
</feature>
<evidence type="ECO:0000256" key="6">
    <source>
        <dbReference type="SAM" id="MobiDB-lite"/>
    </source>
</evidence>
<dbReference type="InterPro" id="IPR051841">
    <property type="entry name" value="MT-Golgi_org_protein"/>
</dbReference>
<feature type="coiled-coil region" evidence="5">
    <location>
        <begin position="1116"/>
        <end position="1218"/>
    </location>
</feature>
<dbReference type="PANTHER" id="PTHR18902">
    <property type="entry name" value="NUCLEAR MITOTIC APPARATUS PROTEIN 1-RELATED"/>
    <property type="match status" value="1"/>
</dbReference>
<protein>
    <submittedName>
        <fullName evidence="8">Golgin subfamily A member 3-like</fullName>
    </submittedName>
</protein>
<comment type="subcellular location">
    <subcellularLocation>
        <location evidence="1">Cytoplasm</location>
    </subcellularLocation>
</comment>
<gene>
    <name evidence="8" type="primary">LOC106818422</name>
</gene>
<feature type="region of interest" description="Disordered" evidence="6">
    <location>
        <begin position="1265"/>
        <end position="1286"/>
    </location>
</feature>
<name>A0ABM1F2E8_PRICU</name>
<feature type="non-terminal residue" evidence="8">
    <location>
        <position position="1370"/>
    </location>
</feature>
<evidence type="ECO:0000313" key="8">
    <source>
        <dbReference type="RefSeq" id="XP_014678619.1"/>
    </source>
</evidence>
<keyword evidence="4 5" id="KW-0175">Coiled coil</keyword>
<evidence type="ECO:0000256" key="5">
    <source>
        <dbReference type="SAM" id="Coils"/>
    </source>
</evidence>
<feature type="region of interest" description="Disordered" evidence="6">
    <location>
        <begin position="533"/>
        <end position="589"/>
    </location>
</feature>
<keyword evidence="7" id="KW-1185">Reference proteome</keyword>
<sequence>MDPFKLTVKQVNFEAEDLPFIDNLDSFGWTISSLEDFRLQLQVDEQKSPYISFCTEVDKTRRARRNCRLARPFPLGRKRTASDSDLHRVIRELEYIPDDCREAAPSRDPFQEVGVHQAAPWRLAAGDVFPSLRVASVATDSLRTASTDTSGSCATVCSQSYGGTAVSTGATRGQQQWLQVNGRVSPEARQAVRDSKSVAELSQTFRGLGISSHEPVKEPTAVPVSSLLSVYRYKDLELTRQACKTGFICRRPTVDYSPVKLSLEPPVLSTVCDTPVLVNNSPSSSYSPVKVTAVSVTTVTGKTCRIHTKTIISETEAKQGTPQWLQAYTITRMSSNIESDVHVTPIVSRQSGVQDSLTALTETTEALALQESVIGGATVKPAPPDVVAAVIAESQRKYRLKMASDQGHGSRTFEGGDDASLPVGTELFELMESAEGGSPSGESKKRKAKKGNKKDQKRKWLERAKELDKEIDNTSTVSVSSQAMDTSGDASMSTSLLVSQVKHASDACDNDDDATLEGALTEEELSSLQDLTADIPHGGYVPPTERPTRSGSPPTERPTRSGSPPTRDDSSSCAAPFHFATSTPARDCDTTTSSVYFTPASAGAATSGGGSDYYELLREKSHLEGRLEAVMADGRASLREKSELKAELARSRSRLRSQADASHVAAGERDASVADLASLRGHREQLERSLVALQGALEEKAAEMGLAQVALSGMRETNEGLQARIDELKTELQAKEGVVKDLKDKIVELHVELQTTVQEKMQADNSSRSLKNEMAATLSAKDWYQEQLKFAQEVRSKIQKELAQLQTSAVVQGSLVEKLRSENAQVRQQLLESQQRAMQDKESLARNLETIQADIMEREAAFEQVEREKNMTQESIRTKLHATEEERSKMFTLTIKSTELEHQLELATNELKVREAALATFEDQQKELLSRLALSQEAIATKDLEHDEVTQQYMELQSKLAALQKDMDARDADIHRLKESKAAVEVQLSSAQDEKKVFDLALQKLKGDMNRVEHSYRLMRQELNVKSTRLEEVQRDKDRLEMELAAAQEQVQTRMDVTAHQVAASAMDDLRTQRLGYEEELMKLRQAKQSMMSTCQGLDKEKDGLQQALLTTHKRFSDLEMHLQDALGQRAALEQQVSEMTAVHTLGADKQQKQSHKELSKQKAKVVRLMKELEEVRDELERKQDEYNSKVNVLTQQLQTASAVRSKAEDELRHLNQAETTAVPPDSAADLTGRDAELLAVESADVDDAAADACRDVVVSEGDGVLPEADQGADDAGRRASATEQAGGASMQLMLALQQLENTREEKEDLEEQLEEVSNLFKSSVEEYQQHIAGLQVALEQARADASEHQTEELARCLQLELEKEKGRLA</sequence>
<feature type="coiled-coil region" evidence="5">
    <location>
        <begin position="788"/>
        <end position="868"/>
    </location>
</feature>
<dbReference type="GeneID" id="106818422"/>
<keyword evidence="3" id="KW-0597">Phosphoprotein</keyword>
<feature type="region of interest" description="Disordered" evidence="6">
    <location>
        <begin position="432"/>
        <end position="491"/>
    </location>
</feature>
<accession>A0ABM1F2E8</accession>
<feature type="coiled-coil region" evidence="5">
    <location>
        <begin position="904"/>
        <end position="1087"/>
    </location>
</feature>
<feature type="compositionally biased region" description="Polar residues" evidence="6">
    <location>
        <begin position="473"/>
        <end position="491"/>
    </location>
</feature>
<evidence type="ECO:0000256" key="1">
    <source>
        <dbReference type="ARBA" id="ARBA00004496"/>
    </source>
</evidence>